<gene>
    <name evidence="2" type="ORF">L596_022996</name>
</gene>
<comment type="caution">
    <text evidence="2">The sequence shown here is derived from an EMBL/GenBank/DDBJ whole genome shotgun (WGS) entry which is preliminary data.</text>
</comment>
<evidence type="ECO:0000256" key="1">
    <source>
        <dbReference type="SAM" id="MobiDB-lite"/>
    </source>
</evidence>
<feature type="region of interest" description="Disordered" evidence="1">
    <location>
        <begin position="1"/>
        <end position="26"/>
    </location>
</feature>
<dbReference type="AlphaFoldDB" id="A0A4U5MCB4"/>
<evidence type="ECO:0000313" key="2">
    <source>
        <dbReference type="EMBL" id="TKR66750.1"/>
    </source>
</evidence>
<reference evidence="2 3" key="1">
    <citation type="journal article" date="2015" name="Genome Biol.">
        <title>Comparative genomics of Steinernema reveals deeply conserved gene regulatory networks.</title>
        <authorList>
            <person name="Dillman A.R."/>
            <person name="Macchietto M."/>
            <person name="Porter C.F."/>
            <person name="Rogers A."/>
            <person name="Williams B."/>
            <person name="Antoshechkin I."/>
            <person name="Lee M.M."/>
            <person name="Goodwin Z."/>
            <person name="Lu X."/>
            <person name="Lewis E.E."/>
            <person name="Goodrich-Blair H."/>
            <person name="Stock S.P."/>
            <person name="Adams B.J."/>
            <person name="Sternberg P.W."/>
            <person name="Mortazavi A."/>
        </authorList>
    </citation>
    <scope>NUCLEOTIDE SEQUENCE [LARGE SCALE GENOMIC DNA]</scope>
    <source>
        <strain evidence="2 3">ALL</strain>
    </source>
</reference>
<accession>A0A4U5MCB4</accession>
<dbReference type="Proteomes" id="UP000298663">
    <property type="component" value="Unassembled WGS sequence"/>
</dbReference>
<protein>
    <submittedName>
        <fullName evidence="2">Uncharacterized protein</fullName>
    </submittedName>
</protein>
<dbReference type="OrthoDB" id="10497937at2759"/>
<name>A0A4U5MCB4_STECR</name>
<feature type="region of interest" description="Disordered" evidence="1">
    <location>
        <begin position="50"/>
        <end position="76"/>
    </location>
</feature>
<organism evidence="2 3">
    <name type="scientific">Steinernema carpocapsae</name>
    <name type="common">Entomopathogenic nematode</name>
    <dbReference type="NCBI Taxonomy" id="34508"/>
    <lineage>
        <taxon>Eukaryota</taxon>
        <taxon>Metazoa</taxon>
        <taxon>Ecdysozoa</taxon>
        <taxon>Nematoda</taxon>
        <taxon>Chromadorea</taxon>
        <taxon>Rhabditida</taxon>
        <taxon>Tylenchina</taxon>
        <taxon>Panagrolaimomorpha</taxon>
        <taxon>Strongyloidoidea</taxon>
        <taxon>Steinernematidae</taxon>
        <taxon>Steinernema</taxon>
    </lineage>
</organism>
<proteinExistence type="predicted"/>
<dbReference type="EMBL" id="AZBU02000008">
    <property type="protein sequence ID" value="TKR66750.1"/>
    <property type="molecule type" value="Genomic_DNA"/>
</dbReference>
<keyword evidence="3" id="KW-1185">Reference proteome</keyword>
<reference evidence="2 3" key="2">
    <citation type="journal article" date="2019" name="G3 (Bethesda)">
        <title>Hybrid Assembly of the Genome of the Entomopathogenic Nematode Steinernema carpocapsae Identifies the X-Chromosome.</title>
        <authorList>
            <person name="Serra L."/>
            <person name="Macchietto M."/>
            <person name="Macias-Munoz A."/>
            <person name="McGill C.J."/>
            <person name="Rodriguez I.M."/>
            <person name="Rodriguez B."/>
            <person name="Murad R."/>
            <person name="Mortazavi A."/>
        </authorList>
    </citation>
    <scope>NUCLEOTIDE SEQUENCE [LARGE SCALE GENOMIC DNA]</scope>
    <source>
        <strain evidence="2 3">ALL</strain>
    </source>
</reference>
<sequence length="76" mass="8003">MGSGTSTIARPAAVNEAASPHSKSADLIPEGILDADQVLLLATAERGEFKDEEVPNGANSTAFPEKSTVPFSKKWF</sequence>
<evidence type="ECO:0000313" key="3">
    <source>
        <dbReference type="Proteomes" id="UP000298663"/>
    </source>
</evidence>